<protein>
    <submittedName>
        <fullName evidence="1">Uncharacterized protein</fullName>
    </submittedName>
</protein>
<keyword evidence="2" id="KW-1185">Reference proteome</keyword>
<proteinExistence type="predicted"/>
<dbReference type="InterPro" id="IPR013083">
    <property type="entry name" value="Znf_RING/FYVE/PHD"/>
</dbReference>
<dbReference type="SUPFAM" id="SSF57903">
    <property type="entry name" value="FYVE/PHD zinc finger"/>
    <property type="match status" value="1"/>
</dbReference>
<dbReference type="InterPro" id="IPR011011">
    <property type="entry name" value="Znf_FYVE_PHD"/>
</dbReference>
<organism evidence="1 2">
    <name type="scientific">Neolentinus lepideus HHB14362 ss-1</name>
    <dbReference type="NCBI Taxonomy" id="1314782"/>
    <lineage>
        <taxon>Eukaryota</taxon>
        <taxon>Fungi</taxon>
        <taxon>Dikarya</taxon>
        <taxon>Basidiomycota</taxon>
        <taxon>Agaricomycotina</taxon>
        <taxon>Agaricomycetes</taxon>
        <taxon>Gloeophyllales</taxon>
        <taxon>Gloeophyllaceae</taxon>
        <taxon>Neolentinus</taxon>
    </lineage>
</organism>
<evidence type="ECO:0000313" key="2">
    <source>
        <dbReference type="Proteomes" id="UP000076761"/>
    </source>
</evidence>
<gene>
    <name evidence="1" type="ORF">NEOLEDRAFT_295945</name>
</gene>
<name>A0A165M6T5_9AGAM</name>
<dbReference type="InParanoid" id="A0A165M6T5"/>
<accession>A0A165M6T5</accession>
<sequence>MHQSPEQSSIPPNGWYYRWKLEGTVLKGVNKHCTCQTPYNPDRDRQRFCQSCSTWFHVDCMEPVPDYPSEEVVARWATLPIPKVFLESPIVRGRRGTKILLTSRKWEMFGSGSYIDYLVGCGDGLAEDWGDVIDERFEDDMAAERDQWYQCPTCSVTPGSAPI</sequence>
<dbReference type="AlphaFoldDB" id="A0A165M6T5"/>
<dbReference type="OrthoDB" id="3005038at2759"/>
<reference evidence="1 2" key="1">
    <citation type="journal article" date="2016" name="Mol. Biol. Evol.">
        <title>Comparative Genomics of Early-Diverging Mushroom-Forming Fungi Provides Insights into the Origins of Lignocellulose Decay Capabilities.</title>
        <authorList>
            <person name="Nagy L.G."/>
            <person name="Riley R."/>
            <person name="Tritt A."/>
            <person name="Adam C."/>
            <person name="Daum C."/>
            <person name="Floudas D."/>
            <person name="Sun H."/>
            <person name="Yadav J.S."/>
            <person name="Pangilinan J."/>
            <person name="Larsson K.H."/>
            <person name="Matsuura K."/>
            <person name="Barry K."/>
            <person name="Labutti K."/>
            <person name="Kuo R."/>
            <person name="Ohm R.A."/>
            <person name="Bhattacharya S.S."/>
            <person name="Shirouzu T."/>
            <person name="Yoshinaga Y."/>
            <person name="Martin F.M."/>
            <person name="Grigoriev I.V."/>
            <person name="Hibbett D.S."/>
        </authorList>
    </citation>
    <scope>NUCLEOTIDE SEQUENCE [LARGE SCALE GENOMIC DNA]</scope>
    <source>
        <strain evidence="1 2">HHB14362 ss-1</strain>
    </source>
</reference>
<dbReference type="Gene3D" id="3.30.40.10">
    <property type="entry name" value="Zinc/RING finger domain, C3HC4 (zinc finger)"/>
    <property type="match status" value="1"/>
</dbReference>
<evidence type="ECO:0000313" key="1">
    <source>
        <dbReference type="EMBL" id="KZT17971.1"/>
    </source>
</evidence>
<dbReference type="EMBL" id="KV425741">
    <property type="protein sequence ID" value="KZT17971.1"/>
    <property type="molecule type" value="Genomic_DNA"/>
</dbReference>
<dbReference type="Proteomes" id="UP000076761">
    <property type="component" value="Unassembled WGS sequence"/>
</dbReference>